<comment type="caution">
    <text evidence="2">The sequence shown here is derived from an EMBL/GenBank/DDBJ whole genome shotgun (WGS) entry which is preliminary data.</text>
</comment>
<gene>
    <name evidence="2" type="ORF">F6U93_08215</name>
</gene>
<feature type="transmembrane region" description="Helical" evidence="1">
    <location>
        <begin position="7"/>
        <end position="26"/>
    </location>
</feature>
<dbReference type="RefSeq" id="WP_150938673.1">
    <property type="nucleotide sequence ID" value="NZ_WAAT01000041.1"/>
</dbReference>
<organism evidence="2 3">
    <name type="scientific">Pseudotamlana haliotis</name>
    <dbReference type="NCBI Taxonomy" id="2614804"/>
    <lineage>
        <taxon>Bacteria</taxon>
        <taxon>Pseudomonadati</taxon>
        <taxon>Bacteroidota</taxon>
        <taxon>Flavobacteriia</taxon>
        <taxon>Flavobacteriales</taxon>
        <taxon>Flavobacteriaceae</taxon>
        <taxon>Pseudotamlana</taxon>
    </lineage>
</organism>
<reference evidence="2 3" key="1">
    <citation type="submission" date="2019-09" db="EMBL/GenBank/DDBJ databases">
        <authorList>
            <person name="Cao W.R."/>
        </authorList>
    </citation>
    <scope>NUCLEOTIDE SEQUENCE [LARGE SCALE GENOMIC DNA]</scope>
    <source>
        <strain evidence="2 3">B1N29</strain>
    </source>
</reference>
<keyword evidence="1" id="KW-0812">Transmembrane</keyword>
<accession>A0A6N6MH36</accession>
<keyword evidence="3" id="KW-1185">Reference proteome</keyword>
<evidence type="ECO:0000313" key="3">
    <source>
        <dbReference type="Proteomes" id="UP000441333"/>
    </source>
</evidence>
<evidence type="ECO:0000313" key="2">
    <source>
        <dbReference type="EMBL" id="KAB1068110.1"/>
    </source>
</evidence>
<dbReference type="Proteomes" id="UP000441333">
    <property type="component" value="Unassembled WGS sequence"/>
</dbReference>
<sequence length="201" mass="22257">MDKLLKSISYVFHPLIMPIAGVVFYFAKSPRFIPLDIITAKLVSLFILTVLLPLLLFLLLKIIGKVQSIHLSTAKQRVLPLMLNCVILLLVIQKVVTPSQSVELYFFFVGILISNMSCMALALFNFKASIHMIGVNGLVMFFIALSIHYSININGTLAIMAIVIGAVATSRLHMKAHNNVELITGALIGLIPQLILVPYWL</sequence>
<feature type="transmembrane region" description="Helical" evidence="1">
    <location>
        <begin position="133"/>
        <end position="151"/>
    </location>
</feature>
<keyword evidence="1" id="KW-0472">Membrane</keyword>
<dbReference type="EMBL" id="WAAT01000041">
    <property type="protein sequence ID" value="KAB1068110.1"/>
    <property type="molecule type" value="Genomic_DNA"/>
</dbReference>
<feature type="transmembrane region" description="Helical" evidence="1">
    <location>
        <begin position="180"/>
        <end position="200"/>
    </location>
</feature>
<feature type="transmembrane region" description="Helical" evidence="1">
    <location>
        <begin position="104"/>
        <end position="126"/>
    </location>
</feature>
<evidence type="ECO:0000256" key="1">
    <source>
        <dbReference type="SAM" id="Phobius"/>
    </source>
</evidence>
<name>A0A6N6MH36_9FLAO</name>
<feature type="transmembrane region" description="Helical" evidence="1">
    <location>
        <begin position="38"/>
        <end position="60"/>
    </location>
</feature>
<keyword evidence="1" id="KW-1133">Transmembrane helix</keyword>
<evidence type="ECO:0008006" key="4">
    <source>
        <dbReference type="Google" id="ProtNLM"/>
    </source>
</evidence>
<proteinExistence type="predicted"/>
<feature type="transmembrane region" description="Helical" evidence="1">
    <location>
        <begin position="81"/>
        <end position="98"/>
    </location>
</feature>
<protein>
    <recommendedName>
        <fullName evidence="4">Transmembrane protein</fullName>
    </recommendedName>
</protein>
<dbReference type="AlphaFoldDB" id="A0A6N6MH36"/>